<reference evidence="4 5" key="1">
    <citation type="submission" date="2016-06" db="EMBL/GenBank/DDBJ databases">
        <authorList>
            <person name="Kjaerup R.B."/>
            <person name="Dalgaard T.S."/>
            <person name="Juul-Madsen H.R."/>
        </authorList>
    </citation>
    <scope>NUCLEOTIDE SEQUENCE [LARGE SCALE GENOMIC DNA]</scope>
    <source>
        <strain evidence="4">2</strain>
    </source>
</reference>
<feature type="transmembrane region" description="Helical" evidence="2">
    <location>
        <begin position="163"/>
        <end position="182"/>
    </location>
</feature>
<dbReference type="RefSeq" id="WP_186412580.1">
    <property type="nucleotide sequence ID" value="NZ_FLQY01000390.1"/>
</dbReference>
<sequence>MKTRCPVCQTTFRVTPEQLKVRAGNVRCGQCHAVFNALDGLLDEVGPSAPSSQQPESTETFFDDAFLSRDTPDNTEAGSDYVADMQLEEPSVADNVEPPAGSETEPVPGEEEIPLDETAAQELGKATGLILPRETTEIPGYSKWAEGAMFGPVSVPGEKAPRWPFVLASLLLVLALVGQIVFRFRSEIAVTSPSLRPMLEAISGAFDSSLPLPRHIELMSIETSDLQTDPAHGDLLILNATLRNRANYVQAYPSLELSLTDTQDAAIARRVFSPGEYLSPKIPADQPFAANADVAVRLWIEVKEISAAGYRLYVFYP</sequence>
<proteinExistence type="predicted"/>
<gene>
    <name evidence="4" type="ORF">PROAA_850005</name>
</gene>
<keyword evidence="2" id="KW-1133">Transmembrane helix</keyword>
<evidence type="ECO:0000313" key="4">
    <source>
        <dbReference type="EMBL" id="SBT11031.1"/>
    </source>
</evidence>
<protein>
    <recommendedName>
        <fullName evidence="3">Zinc finger/thioredoxin putative domain-containing protein</fullName>
    </recommendedName>
</protein>
<dbReference type="AlphaFoldDB" id="A0A1A8Y254"/>
<feature type="domain" description="Zinc finger/thioredoxin putative" evidence="3">
    <location>
        <begin position="1"/>
        <end position="37"/>
    </location>
</feature>
<keyword evidence="2" id="KW-0472">Membrane</keyword>
<evidence type="ECO:0000256" key="1">
    <source>
        <dbReference type="SAM" id="MobiDB-lite"/>
    </source>
</evidence>
<dbReference type="Pfam" id="PF11906">
    <property type="entry name" value="DUF3426"/>
    <property type="match status" value="1"/>
</dbReference>
<dbReference type="InterPro" id="IPR011723">
    <property type="entry name" value="Znf/thioredoxin_put"/>
</dbReference>
<feature type="region of interest" description="Disordered" evidence="1">
    <location>
        <begin position="91"/>
        <end position="112"/>
    </location>
</feature>
<evidence type="ECO:0000259" key="3">
    <source>
        <dbReference type="Pfam" id="PF13719"/>
    </source>
</evidence>
<organism evidence="4 5">
    <name type="scientific">Candidatus Propionivibrio aalborgensis</name>
    <dbReference type="NCBI Taxonomy" id="1860101"/>
    <lineage>
        <taxon>Bacteria</taxon>
        <taxon>Pseudomonadati</taxon>
        <taxon>Pseudomonadota</taxon>
        <taxon>Betaproteobacteria</taxon>
        <taxon>Rhodocyclales</taxon>
        <taxon>Rhodocyclaceae</taxon>
        <taxon>Propionivibrio</taxon>
    </lineage>
</organism>
<dbReference type="Proteomes" id="UP000199600">
    <property type="component" value="Unassembled WGS sequence"/>
</dbReference>
<dbReference type="Pfam" id="PF13719">
    <property type="entry name" value="Zn_ribbon_5"/>
    <property type="match status" value="1"/>
</dbReference>
<evidence type="ECO:0000313" key="5">
    <source>
        <dbReference type="Proteomes" id="UP000199600"/>
    </source>
</evidence>
<dbReference type="EMBL" id="FLQY01000390">
    <property type="protein sequence ID" value="SBT11031.1"/>
    <property type="molecule type" value="Genomic_DNA"/>
</dbReference>
<name>A0A1A8Y254_9RHOO</name>
<keyword evidence="2" id="KW-0812">Transmembrane</keyword>
<keyword evidence="5" id="KW-1185">Reference proteome</keyword>
<dbReference type="NCBIfam" id="TIGR02098">
    <property type="entry name" value="MJ0042_CXXC"/>
    <property type="match status" value="1"/>
</dbReference>
<accession>A0A1A8Y254</accession>
<evidence type="ECO:0000256" key="2">
    <source>
        <dbReference type="SAM" id="Phobius"/>
    </source>
</evidence>
<dbReference type="InterPro" id="IPR021834">
    <property type="entry name" value="DUF3426"/>
</dbReference>